<organism evidence="1 2">
    <name type="scientific">Dentiscutata heterogama</name>
    <dbReference type="NCBI Taxonomy" id="1316150"/>
    <lineage>
        <taxon>Eukaryota</taxon>
        <taxon>Fungi</taxon>
        <taxon>Fungi incertae sedis</taxon>
        <taxon>Mucoromycota</taxon>
        <taxon>Glomeromycotina</taxon>
        <taxon>Glomeromycetes</taxon>
        <taxon>Diversisporales</taxon>
        <taxon>Gigasporaceae</taxon>
        <taxon>Dentiscutata</taxon>
    </lineage>
</organism>
<accession>A0ACA9MI24</accession>
<proteinExistence type="predicted"/>
<name>A0ACA9MI24_9GLOM</name>
<reference evidence="1" key="1">
    <citation type="submission" date="2021-06" db="EMBL/GenBank/DDBJ databases">
        <authorList>
            <person name="Kallberg Y."/>
            <person name="Tangrot J."/>
            <person name="Rosling A."/>
        </authorList>
    </citation>
    <scope>NUCLEOTIDE SEQUENCE</scope>
    <source>
        <strain evidence="1">IL203A</strain>
    </source>
</reference>
<comment type="caution">
    <text evidence="1">The sequence shown here is derived from an EMBL/GenBank/DDBJ whole genome shotgun (WGS) entry which is preliminary data.</text>
</comment>
<evidence type="ECO:0000313" key="1">
    <source>
        <dbReference type="EMBL" id="CAG8591265.1"/>
    </source>
</evidence>
<evidence type="ECO:0000313" key="2">
    <source>
        <dbReference type="Proteomes" id="UP000789702"/>
    </source>
</evidence>
<protein>
    <submittedName>
        <fullName evidence="1">7104_t:CDS:1</fullName>
    </submittedName>
</protein>
<keyword evidence="2" id="KW-1185">Reference proteome</keyword>
<sequence length="107" mass="12279">PLLSVLKPKDPLIKLTEAITNMVAKLQENCKPNNEYGDEISLGNFNSDNEKDEDLFCSTSNLSNFKNNPSDAKEIDNEFYFKDIEDSSYKLNIEKLENKNIIRLRSC</sequence>
<feature type="non-terminal residue" evidence="1">
    <location>
        <position position="1"/>
    </location>
</feature>
<dbReference type="Proteomes" id="UP000789702">
    <property type="component" value="Unassembled WGS sequence"/>
</dbReference>
<gene>
    <name evidence="1" type="ORF">DHETER_LOCUS6870</name>
</gene>
<dbReference type="EMBL" id="CAJVPU010009088">
    <property type="protein sequence ID" value="CAG8591265.1"/>
    <property type="molecule type" value="Genomic_DNA"/>
</dbReference>